<dbReference type="PROSITE" id="PS50887">
    <property type="entry name" value="GGDEF"/>
    <property type="match status" value="1"/>
</dbReference>
<dbReference type="Pfam" id="PF13426">
    <property type="entry name" value="PAS_9"/>
    <property type="match status" value="1"/>
</dbReference>
<sequence>MASKKQEQEIAHRYDTFLEVMAYAAEQLLYSSHWEKNISNVLERLGQTVGACRTYIFENRSQKDRFLTSQRYEWTALGVKPQINNPELQDFSYEAGGFQRWVSLLSKDQLICGRIRDFPVSEQAMLSCQSIQSIAVVPIFVRDGWWGFIGFDHTRYERSLSLPEENALRTLASIFGAAISWKNIAESQEKNRHQLKQLLARERSYLQLFDAIGRIQSLFIQDANPSVLFGKVLQEALMLSGSEFGLLGEIRHSKTGASYLRTLAAGNITCNEHGCYLRATCPTSGAEIVQLKSLFNKAMNHGEVIIANDIGNDPWTDHDSQIKRFLALPFYHHHSLLGIIGIANRKEPYDKNLIDYLHPFLSTCGSILDAYHNDQRRKNAESRLRLTAKVFESTVEGVIITDTQAYIVDVNEAFTHITGITRAEIMGQHLSRLQPKQGKPISFQRIRRSIKSTGQWQGELWSQRKNGELYPLWVTANAVRNSQEAITHFVAIFSDITLRKQTEQRLYHLAHHDALTGLPNRSLFLDRLEHAIHHAQRHDHRLAVLFIDLDRFKFVNDTLGHPIGDSLLKQVAERMRLNVRAEDTIARLGGDEFTVIIENFTDTSALSLIAQKIIEACKEPFNIKGKELFISASIGISLYPEDGHEANMLLQHADAAMYRAKKRGKSCYQFFTTDINTAATEQLALENLLREALARKEFQLYYQPIIDLESGAIVSVEALIRWLDPQLGLISPDTFIPLAEETGLILPLGEWVLLTACTQASIWNQCNPYPIRIAINLSAHQLEQADFSERVSKILKKTALLPHHLELELTESMLINRMESSLKTLNTLKKMGCRLSLDDFGTGYSSLAYLKRFPIDTVKIDRSFVQDISIDPDDAAITTAVTTMAHSLKRKVIAEGVETREHVDFLNKINVDEAQGYFISHPLPASDLSQLLKERRYLYHDDSLRF</sequence>
<dbReference type="CDD" id="cd01948">
    <property type="entry name" value="EAL"/>
    <property type="match status" value="1"/>
</dbReference>
<dbReference type="InterPro" id="IPR003018">
    <property type="entry name" value="GAF"/>
</dbReference>
<dbReference type="InterPro" id="IPR043128">
    <property type="entry name" value="Rev_trsase/Diguanyl_cyclase"/>
</dbReference>
<dbReference type="SUPFAM" id="SSF55781">
    <property type="entry name" value="GAF domain-like"/>
    <property type="match status" value="2"/>
</dbReference>
<dbReference type="SUPFAM" id="SSF55073">
    <property type="entry name" value="Nucleotide cyclase"/>
    <property type="match status" value="1"/>
</dbReference>
<dbReference type="NCBIfam" id="TIGR00229">
    <property type="entry name" value="sensory_box"/>
    <property type="match status" value="1"/>
</dbReference>
<dbReference type="Gene3D" id="3.30.450.20">
    <property type="entry name" value="PAS domain"/>
    <property type="match status" value="1"/>
</dbReference>
<dbReference type="eggNOG" id="COG5001">
    <property type="taxonomic scope" value="Bacteria"/>
</dbReference>
<dbReference type="InterPro" id="IPR052155">
    <property type="entry name" value="Biofilm_reg_signaling"/>
</dbReference>
<feature type="domain" description="GGDEF" evidence="8">
    <location>
        <begin position="540"/>
        <end position="673"/>
    </location>
</feature>
<dbReference type="SMART" id="SM00065">
    <property type="entry name" value="GAF"/>
    <property type="match status" value="2"/>
</dbReference>
<comment type="cofactor">
    <cofactor evidence="1">
        <name>Mg(2+)</name>
        <dbReference type="ChEBI" id="CHEBI:18420"/>
    </cofactor>
</comment>
<dbReference type="Gene3D" id="3.20.20.450">
    <property type="entry name" value="EAL domain"/>
    <property type="match status" value="1"/>
</dbReference>
<dbReference type="PROSITE" id="PS50113">
    <property type="entry name" value="PAC"/>
    <property type="match status" value="1"/>
</dbReference>
<dbReference type="OrthoDB" id="8553030at2"/>
<name>D8K693_NITWC</name>
<dbReference type="SUPFAM" id="SSF55785">
    <property type="entry name" value="PYP-like sensor domain (PAS domain)"/>
    <property type="match status" value="1"/>
</dbReference>
<feature type="domain" description="PAC" evidence="6">
    <location>
        <begin position="456"/>
        <end position="508"/>
    </location>
</feature>
<feature type="domain" description="EAL" evidence="7">
    <location>
        <begin position="682"/>
        <end position="936"/>
    </location>
</feature>
<dbReference type="SMART" id="SM00091">
    <property type="entry name" value="PAS"/>
    <property type="match status" value="1"/>
</dbReference>
<dbReference type="SMART" id="SM00052">
    <property type="entry name" value="EAL"/>
    <property type="match status" value="1"/>
</dbReference>
<dbReference type="EC" id="3.1.4.52" evidence="2"/>
<dbReference type="KEGG" id="nwa:Nwat_1515"/>
<dbReference type="SMART" id="SM00086">
    <property type="entry name" value="PAC"/>
    <property type="match status" value="1"/>
</dbReference>
<keyword evidence="3" id="KW-0973">c-di-GMP</keyword>
<dbReference type="PANTHER" id="PTHR44757">
    <property type="entry name" value="DIGUANYLATE CYCLASE DGCP"/>
    <property type="match status" value="1"/>
</dbReference>
<dbReference type="Gene3D" id="3.30.70.270">
    <property type="match status" value="1"/>
</dbReference>
<protein>
    <recommendedName>
        <fullName evidence="2">cyclic-guanylate-specific phosphodiesterase</fullName>
        <ecNumber evidence="2">3.1.4.52</ecNumber>
    </recommendedName>
</protein>
<dbReference type="InterPro" id="IPR029787">
    <property type="entry name" value="Nucleotide_cyclase"/>
</dbReference>
<dbReference type="Pfam" id="PF01590">
    <property type="entry name" value="GAF"/>
    <property type="match status" value="1"/>
</dbReference>
<keyword evidence="10" id="KW-1185">Reference proteome</keyword>
<dbReference type="FunFam" id="3.20.20.450:FF:000001">
    <property type="entry name" value="Cyclic di-GMP phosphodiesterase yahA"/>
    <property type="match status" value="1"/>
</dbReference>
<evidence type="ECO:0000256" key="2">
    <source>
        <dbReference type="ARBA" id="ARBA00012282"/>
    </source>
</evidence>
<organism evidence="9 10">
    <name type="scientific">Nitrosococcus watsoni (strain C-113)</name>
    <dbReference type="NCBI Taxonomy" id="105559"/>
    <lineage>
        <taxon>Bacteria</taxon>
        <taxon>Pseudomonadati</taxon>
        <taxon>Pseudomonadota</taxon>
        <taxon>Gammaproteobacteria</taxon>
        <taxon>Chromatiales</taxon>
        <taxon>Chromatiaceae</taxon>
        <taxon>Nitrosococcus</taxon>
    </lineage>
</organism>
<evidence type="ECO:0000256" key="1">
    <source>
        <dbReference type="ARBA" id="ARBA00001946"/>
    </source>
</evidence>
<accession>D8K693</accession>
<dbReference type="SMART" id="SM00267">
    <property type="entry name" value="GGDEF"/>
    <property type="match status" value="1"/>
</dbReference>
<dbReference type="PROSITE" id="PS50883">
    <property type="entry name" value="EAL"/>
    <property type="match status" value="1"/>
</dbReference>
<dbReference type="InterPro" id="IPR035919">
    <property type="entry name" value="EAL_sf"/>
</dbReference>
<dbReference type="GO" id="GO:0071732">
    <property type="term" value="P:cellular response to nitric oxide"/>
    <property type="evidence" value="ECO:0007669"/>
    <property type="project" value="UniProtKB-ARBA"/>
</dbReference>
<dbReference type="Pfam" id="PF00990">
    <property type="entry name" value="GGDEF"/>
    <property type="match status" value="1"/>
</dbReference>
<dbReference type="RefSeq" id="WP_013220512.1">
    <property type="nucleotide sequence ID" value="NC_014315.1"/>
</dbReference>
<dbReference type="InterPro" id="IPR000160">
    <property type="entry name" value="GGDEF_dom"/>
</dbReference>
<dbReference type="CDD" id="cd00130">
    <property type="entry name" value="PAS"/>
    <property type="match status" value="1"/>
</dbReference>
<evidence type="ECO:0000313" key="9">
    <source>
        <dbReference type="EMBL" id="ADJ28420.1"/>
    </source>
</evidence>
<dbReference type="PANTHER" id="PTHR44757:SF2">
    <property type="entry name" value="BIOFILM ARCHITECTURE MAINTENANCE PROTEIN MBAA"/>
    <property type="match status" value="1"/>
</dbReference>
<gene>
    <name evidence="9" type="ordered locus">Nwat_1515</name>
</gene>
<dbReference type="InterPro" id="IPR001633">
    <property type="entry name" value="EAL_dom"/>
</dbReference>
<evidence type="ECO:0000259" key="5">
    <source>
        <dbReference type="PROSITE" id="PS50112"/>
    </source>
</evidence>
<dbReference type="FunFam" id="3.30.70.270:FF:000001">
    <property type="entry name" value="Diguanylate cyclase domain protein"/>
    <property type="match status" value="1"/>
</dbReference>
<dbReference type="PROSITE" id="PS50112">
    <property type="entry name" value="PAS"/>
    <property type="match status" value="1"/>
</dbReference>
<evidence type="ECO:0000256" key="4">
    <source>
        <dbReference type="ARBA" id="ARBA00051114"/>
    </source>
</evidence>
<dbReference type="Proteomes" id="UP000000393">
    <property type="component" value="Chromosome"/>
</dbReference>
<evidence type="ECO:0000256" key="3">
    <source>
        <dbReference type="ARBA" id="ARBA00022636"/>
    </source>
</evidence>
<dbReference type="CDD" id="cd01949">
    <property type="entry name" value="GGDEF"/>
    <property type="match status" value="1"/>
</dbReference>
<dbReference type="Gene3D" id="3.30.450.40">
    <property type="match status" value="2"/>
</dbReference>
<evidence type="ECO:0000259" key="8">
    <source>
        <dbReference type="PROSITE" id="PS50887"/>
    </source>
</evidence>
<dbReference type="eggNOG" id="COG2203">
    <property type="taxonomic scope" value="Bacteria"/>
</dbReference>
<feature type="domain" description="PAS" evidence="5">
    <location>
        <begin position="383"/>
        <end position="453"/>
    </location>
</feature>
<comment type="catalytic activity">
    <reaction evidence="4">
        <text>3',3'-c-di-GMP + H2O = 5'-phosphoguanylyl(3'-&gt;5')guanosine + H(+)</text>
        <dbReference type="Rhea" id="RHEA:24902"/>
        <dbReference type="ChEBI" id="CHEBI:15377"/>
        <dbReference type="ChEBI" id="CHEBI:15378"/>
        <dbReference type="ChEBI" id="CHEBI:58754"/>
        <dbReference type="ChEBI" id="CHEBI:58805"/>
        <dbReference type="EC" id="3.1.4.52"/>
    </reaction>
    <physiologicalReaction direction="left-to-right" evidence="4">
        <dbReference type="Rhea" id="RHEA:24903"/>
    </physiologicalReaction>
</comment>
<dbReference type="EMBL" id="CP002086">
    <property type="protein sequence ID" value="ADJ28420.1"/>
    <property type="molecule type" value="Genomic_DNA"/>
</dbReference>
<dbReference type="InterPro" id="IPR029016">
    <property type="entry name" value="GAF-like_dom_sf"/>
</dbReference>
<dbReference type="Pfam" id="PF13185">
    <property type="entry name" value="GAF_2"/>
    <property type="match status" value="1"/>
</dbReference>
<evidence type="ECO:0000259" key="7">
    <source>
        <dbReference type="PROSITE" id="PS50883"/>
    </source>
</evidence>
<dbReference type="InterPro" id="IPR000014">
    <property type="entry name" value="PAS"/>
</dbReference>
<dbReference type="InterPro" id="IPR000700">
    <property type="entry name" value="PAS-assoc_C"/>
</dbReference>
<dbReference type="AlphaFoldDB" id="D8K693"/>
<dbReference type="NCBIfam" id="TIGR00254">
    <property type="entry name" value="GGDEF"/>
    <property type="match status" value="1"/>
</dbReference>
<dbReference type="HOGENOM" id="CLU_000445_70_20_6"/>
<dbReference type="InterPro" id="IPR035965">
    <property type="entry name" value="PAS-like_dom_sf"/>
</dbReference>
<dbReference type="InterPro" id="IPR001610">
    <property type="entry name" value="PAC"/>
</dbReference>
<evidence type="ECO:0000259" key="6">
    <source>
        <dbReference type="PROSITE" id="PS50113"/>
    </source>
</evidence>
<dbReference type="STRING" id="105559.Nwat_1515"/>
<dbReference type="Pfam" id="PF00563">
    <property type="entry name" value="EAL"/>
    <property type="match status" value="1"/>
</dbReference>
<proteinExistence type="predicted"/>
<evidence type="ECO:0000313" key="10">
    <source>
        <dbReference type="Proteomes" id="UP000000393"/>
    </source>
</evidence>
<dbReference type="SUPFAM" id="SSF141868">
    <property type="entry name" value="EAL domain-like"/>
    <property type="match status" value="1"/>
</dbReference>
<reference evidence="9 10" key="1">
    <citation type="submission" date="2010-06" db="EMBL/GenBank/DDBJ databases">
        <title>Complete sequence of chromosome of Nitrosococcus watsoni C-113.</title>
        <authorList>
            <consortium name="US DOE Joint Genome Institute"/>
            <person name="Lucas S."/>
            <person name="Copeland A."/>
            <person name="Lapidus A."/>
            <person name="Cheng J.-F."/>
            <person name="Bruce D."/>
            <person name="Goodwin L."/>
            <person name="Pitluck S."/>
            <person name="Malfatti S.A."/>
            <person name="Chain P.S.G."/>
            <person name="Land M."/>
            <person name="Hauser L."/>
            <person name="Kyrpides N."/>
            <person name="Ivanova N."/>
            <person name="Cambell M.A."/>
            <person name="Heidelberg J.F."/>
            <person name="Klotz M.G."/>
            <person name="Woyke T."/>
        </authorList>
    </citation>
    <scope>NUCLEOTIDE SEQUENCE [LARGE SCALE GENOMIC DNA]</scope>
    <source>
        <strain evidence="9 10">C-113</strain>
    </source>
</reference>
<dbReference type="GO" id="GO:0071111">
    <property type="term" value="F:cyclic-guanylate-specific phosphodiesterase activity"/>
    <property type="evidence" value="ECO:0007669"/>
    <property type="project" value="UniProtKB-EC"/>
</dbReference>